<evidence type="ECO:0000313" key="1">
    <source>
        <dbReference type="EMBL" id="ADD40578.1"/>
    </source>
</evidence>
<dbReference type="RefSeq" id="WP_013016149.1">
    <property type="nucleotide sequence ID" value="NC_013947.1"/>
</dbReference>
<dbReference type="SUPFAM" id="SSF50939">
    <property type="entry name" value="Sialidases"/>
    <property type="match status" value="1"/>
</dbReference>
<evidence type="ECO:0000313" key="2">
    <source>
        <dbReference type="Proteomes" id="UP000000844"/>
    </source>
</evidence>
<dbReference type="Gene3D" id="2.120.10.10">
    <property type="match status" value="1"/>
</dbReference>
<sequence>MKLSKRSALIAVAGTLVVSLGVGVGLAVGESQTSALKPVYAAAQVEKEDPNRQYRAMPSLQHVSWTDGGGDHRRFIRSFLVSPDGQNPVKSRVEYQDANSVWHPALDARTKKPLMQSADAQNVSVNNVFKNSGGDLVAVELRAHNDSSGRYFYQWTSGDGGKSWKPSRSKLDMNGGAILPGAAGQSFQRVITLPDGNRVVPYYAAHKGVKGSDGKYKQTWSAAHLLVGGKDGSSWKRTATVFKSDSNTYSESSVTRRADKKLLMISRYEVVKNGLTYSKLSYRVTTSAVNSAADLAKAKWTGAKAVVVPGATDKTVVRGVAPVVHTMSGGVLMLVFGRPGNKIAFSYDGGVSWTATHDFYRNIPTNCGTGYKGHPCSDLGSSGYMGVAVTSPTSAYIMGDNCQSGWGCGGKYSYPHGTTDRLWLSLVRLK</sequence>
<protein>
    <recommendedName>
        <fullName evidence="3">Exo-alpha-sialidase</fullName>
    </recommendedName>
</protein>
<dbReference type="HOGENOM" id="CLU_637621_0_0_11"/>
<keyword evidence="2" id="KW-1185">Reference proteome</keyword>
<dbReference type="AlphaFoldDB" id="D3Q8W9"/>
<dbReference type="InterPro" id="IPR036278">
    <property type="entry name" value="Sialidase_sf"/>
</dbReference>
<proteinExistence type="predicted"/>
<reference evidence="1 2" key="1">
    <citation type="journal article" date="2009" name="Stand. Genomic Sci.">
        <title>Complete genome sequence of Stackebrandtia nassauensis type strain (LLR-40K-21).</title>
        <authorList>
            <person name="Munk C."/>
            <person name="Lapidus A."/>
            <person name="Copeland A."/>
            <person name="Jando M."/>
            <person name="Mayilraj S."/>
            <person name="Glavina Del Rio T."/>
            <person name="Nolan M."/>
            <person name="Chen F."/>
            <person name="Lucas S."/>
            <person name="Tice H."/>
            <person name="Cheng J.F."/>
            <person name="Han C."/>
            <person name="Detter J.C."/>
            <person name="Bruce D."/>
            <person name="Goodwin L."/>
            <person name="Chain P."/>
            <person name="Pitluck S."/>
            <person name="Goker M."/>
            <person name="Ovchinikova G."/>
            <person name="Pati A."/>
            <person name="Ivanova N."/>
            <person name="Mavromatis K."/>
            <person name="Chen A."/>
            <person name="Palaniappan K."/>
            <person name="Land M."/>
            <person name="Hauser L."/>
            <person name="Chang Y.J."/>
            <person name="Jeffries C.D."/>
            <person name="Bristow J."/>
            <person name="Eisen J.A."/>
            <person name="Markowitz V."/>
            <person name="Hugenholtz P."/>
            <person name="Kyrpides N.C."/>
            <person name="Klenk H.P."/>
        </authorList>
    </citation>
    <scope>NUCLEOTIDE SEQUENCE [LARGE SCALE GENOMIC DNA]</scope>
    <source>
        <strain evidence="2">DSM 44728 / CIP 108903 / NRRL B-16338 / NBRC 102104 / LLR-40K-21</strain>
    </source>
</reference>
<accession>D3Q8W9</accession>
<evidence type="ECO:0008006" key="3">
    <source>
        <dbReference type="Google" id="ProtNLM"/>
    </source>
</evidence>
<dbReference type="CDD" id="cd15482">
    <property type="entry name" value="Sialidase_non-viral"/>
    <property type="match status" value="1"/>
</dbReference>
<dbReference type="KEGG" id="sna:Snas_0867"/>
<organism evidence="1 2">
    <name type="scientific">Stackebrandtia nassauensis (strain DSM 44728 / CIP 108903 / NRRL B-16338 / NBRC 102104 / LLR-40K-21)</name>
    <dbReference type="NCBI Taxonomy" id="446470"/>
    <lineage>
        <taxon>Bacteria</taxon>
        <taxon>Bacillati</taxon>
        <taxon>Actinomycetota</taxon>
        <taxon>Actinomycetes</taxon>
        <taxon>Glycomycetales</taxon>
        <taxon>Glycomycetaceae</taxon>
        <taxon>Stackebrandtia</taxon>
    </lineage>
</organism>
<name>D3Q8W9_STANL</name>
<dbReference type="Proteomes" id="UP000000844">
    <property type="component" value="Chromosome"/>
</dbReference>
<dbReference type="EMBL" id="CP001778">
    <property type="protein sequence ID" value="ADD40578.1"/>
    <property type="molecule type" value="Genomic_DNA"/>
</dbReference>
<dbReference type="STRING" id="446470.Snas_0867"/>
<gene>
    <name evidence="1" type="ordered locus">Snas_0867</name>
</gene>